<dbReference type="Proteomes" id="UP000681315">
    <property type="component" value="Unassembled WGS sequence"/>
</dbReference>
<evidence type="ECO:0000313" key="2">
    <source>
        <dbReference type="Proteomes" id="UP000681315"/>
    </source>
</evidence>
<reference evidence="1 2" key="1">
    <citation type="submission" date="2021-03" db="EMBL/GenBank/DDBJ databases">
        <title>Gelidibacter sp. nov., isolated from costal sediment.</title>
        <authorList>
            <person name="Lun K.-Y."/>
        </authorList>
    </citation>
    <scope>NUCLEOTIDE SEQUENCE [LARGE SCALE GENOMIC DNA]</scope>
    <source>
        <strain evidence="1 2">DF109</strain>
    </source>
</reference>
<accession>A0ABS3SX84</accession>
<sequence length="166" mass="19662">MNKNIEFEFLLGKPVSKFSETIGNDFENKLFKNNFYYIPDDTSKKNFCEMDYNCLSILTDEIDNVQSITIHFREIISIHSYNLLIKKYGKPNNILIAENKQVISESISEDVDFRQHLTKSNFDLKEGTFEENPLYIIWLKENYQIKAFLRYKQKTSEITFSVLTKN</sequence>
<proteinExistence type="predicted"/>
<keyword evidence="2" id="KW-1185">Reference proteome</keyword>
<gene>
    <name evidence="1" type="ORF">J4051_18760</name>
</gene>
<dbReference type="EMBL" id="JAGEVG010000052">
    <property type="protein sequence ID" value="MBO3100316.1"/>
    <property type="molecule type" value="Genomic_DNA"/>
</dbReference>
<protein>
    <submittedName>
        <fullName evidence="1">Uncharacterized protein</fullName>
    </submittedName>
</protein>
<evidence type="ECO:0000313" key="1">
    <source>
        <dbReference type="EMBL" id="MBO3100316.1"/>
    </source>
</evidence>
<comment type="caution">
    <text evidence="1">The sequence shown here is derived from an EMBL/GenBank/DDBJ whole genome shotgun (WGS) entry which is preliminary data.</text>
</comment>
<name>A0ABS3SX84_9FLAO</name>
<dbReference type="RefSeq" id="WP_208235421.1">
    <property type="nucleotide sequence ID" value="NZ_JAGEVG010000052.1"/>
</dbReference>
<organism evidence="1 2">
    <name type="scientific">Gelidibacter pelagius</name>
    <dbReference type="NCBI Taxonomy" id="2819985"/>
    <lineage>
        <taxon>Bacteria</taxon>
        <taxon>Pseudomonadati</taxon>
        <taxon>Bacteroidota</taxon>
        <taxon>Flavobacteriia</taxon>
        <taxon>Flavobacteriales</taxon>
        <taxon>Flavobacteriaceae</taxon>
        <taxon>Gelidibacter</taxon>
    </lineage>
</organism>